<evidence type="ECO:0000256" key="1">
    <source>
        <dbReference type="ARBA" id="ARBA00022450"/>
    </source>
</evidence>
<keyword evidence="2" id="KW-0597">Phosphoprotein</keyword>
<dbReference type="SUPFAM" id="SSF52777">
    <property type="entry name" value="CoA-dependent acyltransferases"/>
    <property type="match status" value="4"/>
</dbReference>
<dbReference type="PROSITE" id="PS00455">
    <property type="entry name" value="AMP_BINDING"/>
    <property type="match status" value="1"/>
</dbReference>
<evidence type="ECO:0000256" key="3">
    <source>
        <dbReference type="ARBA" id="ARBA00022598"/>
    </source>
</evidence>
<reference evidence="6" key="1">
    <citation type="submission" date="2022-07" db="EMBL/GenBank/DDBJ databases">
        <title>Phylogenomic reconstructions and comparative analyses of Kickxellomycotina fungi.</title>
        <authorList>
            <person name="Reynolds N.K."/>
            <person name="Stajich J.E."/>
            <person name="Barry K."/>
            <person name="Grigoriev I.V."/>
            <person name="Crous P."/>
            <person name="Smith M.E."/>
        </authorList>
    </citation>
    <scope>NUCLEOTIDE SEQUENCE</scope>
    <source>
        <strain evidence="6">RSA 1196</strain>
    </source>
</reference>
<dbReference type="Gene3D" id="3.30.559.30">
    <property type="entry name" value="Nonribosomal peptide synthetase, condensation domain"/>
    <property type="match status" value="2"/>
</dbReference>
<keyword evidence="3" id="KW-0436">Ligase</keyword>
<dbReference type="GO" id="GO:0031177">
    <property type="term" value="F:phosphopantetheine binding"/>
    <property type="evidence" value="ECO:0007669"/>
    <property type="project" value="TreeGrafter"/>
</dbReference>
<dbReference type="InterPro" id="IPR010071">
    <property type="entry name" value="AA_adenyl_dom"/>
</dbReference>
<dbReference type="InterPro" id="IPR001242">
    <property type="entry name" value="Condensation_dom"/>
</dbReference>
<dbReference type="PANTHER" id="PTHR45527">
    <property type="entry name" value="NONRIBOSOMAL PEPTIDE SYNTHETASE"/>
    <property type="match status" value="1"/>
</dbReference>
<evidence type="ECO:0000259" key="5">
    <source>
        <dbReference type="PROSITE" id="PS50075"/>
    </source>
</evidence>
<keyword evidence="1" id="KW-0596">Phosphopantetheine</keyword>
<dbReference type="EMBL" id="JANBPY010000037">
    <property type="protein sequence ID" value="KAJ1969629.1"/>
    <property type="molecule type" value="Genomic_DNA"/>
</dbReference>
<dbReference type="GO" id="GO:0043041">
    <property type="term" value="P:amino acid activation for nonribosomal peptide biosynthetic process"/>
    <property type="evidence" value="ECO:0007669"/>
    <property type="project" value="TreeGrafter"/>
</dbReference>
<dbReference type="InterPro" id="IPR045851">
    <property type="entry name" value="AMP-bd_C_sf"/>
</dbReference>
<organism evidence="6 7">
    <name type="scientific">Dispira parvispora</name>
    <dbReference type="NCBI Taxonomy" id="1520584"/>
    <lineage>
        <taxon>Eukaryota</taxon>
        <taxon>Fungi</taxon>
        <taxon>Fungi incertae sedis</taxon>
        <taxon>Zoopagomycota</taxon>
        <taxon>Kickxellomycotina</taxon>
        <taxon>Dimargaritomycetes</taxon>
        <taxon>Dimargaritales</taxon>
        <taxon>Dimargaritaceae</taxon>
        <taxon>Dispira</taxon>
    </lineage>
</organism>
<dbReference type="Gene3D" id="3.30.300.30">
    <property type="match status" value="1"/>
</dbReference>
<dbReference type="Gene3D" id="3.40.50.12780">
    <property type="entry name" value="N-terminal domain of ligase-like"/>
    <property type="match status" value="1"/>
</dbReference>
<protein>
    <recommendedName>
        <fullName evidence="5">Carrier domain-containing protein</fullName>
    </recommendedName>
</protein>
<dbReference type="GO" id="GO:0005737">
    <property type="term" value="C:cytoplasm"/>
    <property type="evidence" value="ECO:0007669"/>
    <property type="project" value="TreeGrafter"/>
</dbReference>
<evidence type="ECO:0000313" key="7">
    <source>
        <dbReference type="Proteomes" id="UP001150925"/>
    </source>
</evidence>
<dbReference type="Gene3D" id="1.10.1200.10">
    <property type="entry name" value="ACP-like"/>
    <property type="match status" value="1"/>
</dbReference>
<feature type="domain" description="Carrier" evidence="5">
    <location>
        <begin position="1152"/>
        <end position="1231"/>
    </location>
</feature>
<dbReference type="OrthoDB" id="416786at2759"/>
<dbReference type="Gene3D" id="3.30.559.10">
    <property type="entry name" value="Chloramphenicol acetyltransferase-like domain"/>
    <property type="match status" value="1"/>
</dbReference>
<evidence type="ECO:0000313" key="6">
    <source>
        <dbReference type="EMBL" id="KAJ1969629.1"/>
    </source>
</evidence>
<dbReference type="GO" id="GO:0016874">
    <property type="term" value="F:ligase activity"/>
    <property type="evidence" value="ECO:0007669"/>
    <property type="project" value="UniProtKB-KW"/>
</dbReference>
<dbReference type="PANTHER" id="PTHR45527:SF1">
    <property type="entry name" value="FATTY ACID SYNTHASE"/>
    <property type="match status" value="1"/>
</dbReference>
<sequence>MSPALNATSTYFSSWKPLPGKEAALGEYEHHMVGFGLAKTPTGSFWPMMWAVLLNRVGAKHNDLFVSMGHLVQHNGDWTVQPLIVTVDPQVTMARMVNEGVFQGNSLLDGEKSFNTDNLVGVVVKGEVADEDLLAEVAQCMTQWDLVLGLAVVVNKKLTQNQAHFLYRPVQIPSDTVVQLADQFLRVMDYVNQNGLNIPLANVLEFTGETTITLPLYRCQSLTDCSAVKHEALVKSQSEPAVVASYEQTRIWLGSQKCRHCFYHLVVIRPQEVADSARVQSAIHGLTKQFPILFSWFVDQRNQVLRYKAIDSSNCVVQVAINEALWNEPVKLRSVLHDAHRLNDTDHPLFSVVELVPSGSDHIEWLSVYCHYVLGDQSNFHRWVEQLQSLIHNPSDLTLPVLDVNDNGNGLDPTEFWKTHFSDTSLYLNLDGQPSQPLNHTCHANRYEPTIPSSLVSHFPPLMESMSMNYLELLQGFMALFLLRLTRQSSVALFGQADRNSVIPWVAQTTDEISAKDALHSLVEQYRQFTQYDWSQFSFPADSTKPGIRVTTLSILPGCAHDFGQPYADTPLSLTWLYRDDNSALQLVVDYDKGIYQIATVERLVKNFLFFTAQCCADITQGWRNVDVVHPDEQSVLLDDFTITKHDYEPYDHMAHGVLDLFIRNVRQYPDSVAVECGDHQETYHSLYEKVQALVTHFHSIGVQRQGRIAVVVESNAFTIMTLLALWTLGAVYVPIDRRLPQERQQYMIETAGCTQVLSTTFIKPDWMETIAIQELLDNISSKADHVAFPGANINHMPDEIAYIVFTSGTTGQPKGLTAHYGAFNNLIVTHPLFAQECPRGSHRLLTVGVAFDPFLYGTFLSLCYGWTLVLASHEIIMDVLPTISGIVTTPSFIAALDPENYPTLQWVSVGGEALPQALADKWSPHCYLYNGYGPTEITVVATTKEVKPGDRVTIGRPLPNRECYILDNRQQLLPIGTIGEVYIGGVGVSQGYINRPDLNDIRFLPNPFNTGRLYRTGDYGRWLPNGEIDFLGRMDDQVKLRGFRVELNEVRGALLKQQGVRDAFVSVVDKKLLVGFIIGEPEIDLSNHELRKALQKYLPEYMVPHHLVVIQDQSGFPRTVNGKVDQQRLLAVFQDYRSRQLDGEEGILSLDNLSDSQYVLVTAVSNALALPLRQLSLASSLLQLGGDSVSAVQISVQCRQQGWNVPVSVLLQEDSLEIVSQQMDRLEQKCDTVQTNGPLSSNSIRQWDMSPNELDAVHRELSALGWKPEDVQIVYPMLPMQQGMMAATARDPAEYVIQLQVTLHGTLSMSDITEFVWSLVQSYDAMRIHFMTNWSQGNTHGLQIIKTPTYEAFLRDQWCQLESGIDGDSYARNEVKRGFGKLTPTIRFARQPTATDCHMLLITAHHAVVDGQSMGILLRSLLQKCSLKLGRTPEDTLVPPSFGDYSLYVHNRNIRPAEASKTYWQEYLANVDTATIVSLPSDLDGMDSVEEAEAILYDNIPKLSDVLKTHAITMYTLIQTAWALTLNSYTGSQTDLLFGQVLSGREETSYTNIDKLVGCLVNTLPVRIQLTPGQSVLNLLKHVQRQHHVRG</sequence>
<dbReference type="NCBIfam" id="TIGR01733">
    <property type="entry name" value="AA-adenyl-dom"/>
    <property type="match status" value="1"/>
</dbReference>
<evidence type="ECO:0000256" key="2">
    <source>
        <dbReference type="ARBA" id="ARBA00022553"/>
    </source>
</evidence>
<dbReference type="InterPro" id="IPR020845">
    <property type="entry name" value="AMP-binding_CS"/>
</dbReference>
<dbReference type="InterPro" id="IPR009081">
    <property type="entry name" value="PP-bd_ACP"/>
</dbReference>
<dbReference type="Pfam" id="PF00550">
    <property type="entry name" value="PP-binding"/>
    <property type="match status" value="1"/>
</dbReference>
<dbReference type="InterPro" id="IPR036736">
    <property type="entry name" value="ACP-like_sf"/>
</dbReference>
<keyword evidence="7" id="KW-1185">Reference proteome</keyword>
<dbReference type="InterPro" id="IPR000873">
    <property type="entry name" value="AMP-dep_synth/lig_dom"/>
</dbReference>
<proteinExistence type="predicted"/>
<dbReference type="SUPFAM" id="SSF47336">
    <property type="entry name" value="ACP-like"/>
    <property type="match status" value="1"/>
</dbReference>
<dbReference type="Pfam" id="PF00501">
    <property type="entry name" value="AMP-binding"/>
    <property type="match status" value="1"/>
</dbReference>
<dbReference type="InterPro" id="IPR042099">
    <property type="entry name" value="ANL_N_sf"/>
</dbReference>
<dbReference type="Pfam" id="PF00668">
    <property type="entry name" value="Condensation"/>
    <property type="match status" value="1"/>
</dbReference>
<dbReference type="Proteomes" id="UP001150925">
    <property type="component" value="Unassembled WGS sequence"/>
</dbReference>
<evidence type="ECO:0000256" key="4">
    <source>
        <dbReference type="SAM" id="Coils"/>
    </source>
</evidence>
<dbReference type="SUPFAM" id="SSF56801">
    <property type="entry name" value="Acetyl-CoA synthetase-like"/>
    <property type="match status" value="1"/>
</dbReference>
<dbReference type="InterPro" id="IPR023213">
    <property type="entry name" value="CAT-like_dom_sf"/>
</dbReference>
<dbReference type="CDD" id="cd05930">
    <property type="entry name" value="A_NRPS"/>
    <property type="match status" value="1"/>
</dbReference>
<name>A0A9W8E5Z2_9FUNG</name>
<keyword evidence="4" id="KW-0175">Coiled coil</keyword>
<gene>
    <name evidence="6" type="ORF">IWQ62_000497</name>
</gene>
<accession>A0A9W8E5Z2</accession>
<dbReference type="GO" id="GO:0044550">
    <property type="term" value="P:secondary metabolite biosynthetic process"/>
    <property type="evidence" value="ECO:0007669"/>
    <property type="project" value="TreeGrafter"/>
</dbReference>
<feature type="coiled-coil region" evidence="4">
    <location>
        <begin position="1210"/>
        <end position="1237"/>
    </location>
</feature>
<dbReference type="PROSITE" id="PS50075">
    <property type="entry name" value="CARRIER"/>
    <property type="match status" value="1"/>
</dbReference>
<comment type="caution">
    <text evidence="6">The sequence shown here is derived from an EMBL/GenBank/DDBJ whole genome shotgun (WGS) entry which is preliminary data.</text>
</comment>